<dbReference type="GO" id="GO:0016747">
    <property type="term" value="F:acyltransferase activity, transferring groups other than amino-acyl groups"/>
    <property type="evidence" value="ECO:0007669"/>
    <property type="project" value="InterPro"/>
</dbReference>
<dbReference type="AlphaFoldDB" id="A0A0B5EQ34"/>
<dbReference type="Proteomes" id="UP000031523">
    <property type="component" value="Chromosome"/>
</dbReference>
<accession>A0A0B5EQ34</accession>
<protein>
    <submittedName>
        <fullName evidence="3">GNAT family acetyltransferase</fullName>
    </submittedName>
</protein>
<dbReference type="InterPro" id="IPR000182">
    <property type="entry name" value="GNAT_dom"/>
</dbReference>
<dbReference type="Gene3D" id="3.40.630.30">
    <property type="match status" value="1"/>
</dbReference>
<dbReference type="PROSITE" id="PS51186">
    <property type="entry name" value="GNAT"/>
    <property type="match status" value="1"/>
</dbReference>
<dbReference type="InterPro" id="IPR016181">
    <property type="entry name" value="Acyl_CoA_acyltransferase"/>
</dbReference>
<feature type="region of interest" description="Disordered" evidence="1">
    <location>
        <begin position="1"/>
        <end position="39"/>
    </location>
</feature>
<evidence type="ECO:0000313" key="4">
    <source>
        <dbReference type="Proteomes" id="UP000031523"/>
    </source>
</evidence>
<reference evidence="3 4" key="1">
    <citation type="submission" date="2015-01" db="EMBL/GenBank/DDBJ databases">
        <title>Enhanced salinomycin production by adjusting the supply of polyketide extender units in Streptomyce albus DSM 41398.</title>
        <authorList>
            <person name="Lu C."/>
        </authorList>
    </citation>
    <scope>NUCLEOTIDE SEQUENCE [LARGE SCALE GENOMIC DNA]</scope>
    <source>
        <strain evidence="4">ATCC 21838 / DSM 41398 / FERM P-419 / JCM 4703 / NBRC 107858</strain>
    </source>
</reference>
<name>A0A0B5EQ34_STRA4</name>
<keyword evidence="4" id="KW-1185">Reference proteome</keyword>
<organism evidence="3 4">
    <name type="scientific">Streptomyces albus (strain ATCC 21838 / DSM 41398 / FERM P-419 / JCM 4703 / NBRC 107858)</name>
    <dbReference type="NCBI Taxonomy" id="1081613"/>
    <lineage>
        <taxon>Bacteria</taxon>
        <taxon>Bacillati</taxon>
        <taxon>Actinomycetota</taxon>
        <taxon>Actinomycetes</taxon>
        <taxon>Kitasatosporales</taxon>
        <taxon>Streptomycetaceae</taxon>
        <taxon>Streptomyces</taxon>
    </lineage>
</organism>
<feature type="domain" description="N-acetyltransferase" evidence="2">
    <location>
        <begin position="83"/>
        <end position="230"/>
    </location>
</feature>
<evidence type="ECO:0000256" key="1">
    <source>
        <dbReference type="SAM" id="MobiDB-lite"/>
    </source>
</evidence>
<evidence type="ECO:0000259" key="2">
    <source>
        <dbReference type="PROSITE" id="PS51186"/>
    </source>
</evidence>
<dbReference type="CDD" id="cd04301">
    <property type="entry name" value="NAT_SF"/>
    <property type="match status" value="1"/>
</dbReference>
<keyword evidence="3" id="KW-0808">Transferase</keyword>
<proteinExistence type="predicted"/>
<dbReference type="SUPFAM" id="SSF55729">
    <property type="entry name" value="Acyl-CoA N-acyltransferases (Nat)"/>
    <property type="match status" value="1"/>
</dbReference>
<dbReference type="KEGG" id="sals:SLNWT_3358"/>
<sequence length="236" mass="24175">MITAAPPSAALPSRTRLTSAGPATAGSCRRESGIVGGRGREAAVTATALVRGGREAVATTPVRGGREASAIAPARGGREAVAARVRVARPTDAPELALLSGLFVRSGALRPRPLALYAAHAADFLVAEGSDGTLEGFLGLRHHPAAPSADRGPSAVLYNFCVAPHRQGHGVGGRLLRAAFTQGRAHALDTLFTATTGDGTLFLRHGFTPAPAHLAPPRWVGAFDPGRATRVLARGL</sequence>
<dbReference type="EMBL" id="CP010519">
    <property type="protein sequence ID" value="AJE83734.1"/>
    <property type="molecule type" value="Genomic_DNA"/>
</dbReference>
<gene>
    <name evidence="3" type="ORF">SLNWT_3358</name>
</gene>
<evidence type="ECO:0000313" key="3">
    <source>
        <dbReference type="EMBL" id="AJE83734.1"/>
    </source>
</evidence>
<dbReference type="Pfam" id="PF13508">
    <property type="entry name" value="Acetyltransf_7"/>
    <property type="match status" value="1"/>
</dbReference>